<keyword evidence="7" id="KW-1185">Reference proteome</keyword>
<dbReference type="Proteomes" id="UP000320386">
    <property type="component" value="Chromosome"/>
</dbReference>
<dbReference type="CDD" id="cd03230">
    <property type="entry name" value="ABC_DR_subfamily_A"/>
    <property type="match status" value="1"/>
</dbReference>
<feature type="domain" description="ABC transporter" evidence="5">
    <location>
        <begin position="4"/>
        <end position="235"/>
    </location>
</feature>
<dbReference type="KEGG" id="mcad:Pan265_12360"/>
<dbReference type="SUPFAM" id="SSF52540">
    <property type="entry name" value="P-loop containing nucleoside triphosphate hydrolases"/>
    <property type="match status" value="1"/>
</dbReference>
<organism evidence="6 7">
    <name type="scientific">Mucisphaera calidilacus</name>
    <dbReference type="NCBI Taxonomy" id="2527982"/>
    <lineage>
        <taxon>Bacteria</taxon>
        <taxon>Pseudomonadati</taxon>
        <taxon>Planctomycetota</taxon>
        <taxon>Phycisphaerae</taxon>
        <taxon>Phycisphaerales</taxon>
        <taxon>Phycisphaeraceae</taxon>
        <taxon>Mucisphaera</taxon>
    </lineage>
</organism>
<keyword evidence="3" id="KW-0547">Nucleotide-binding</keyword>
<evidence type="ECO:0000259" key="5">
    <source>
        <dbReference type="PROSITE" id="PS50893"/>
    </source>
</evidence>
<proteinExistence type="inferred from homology"/>
<dbReference type="PANTHER" id="PTHR43335:SF3">
    <property type="entry name" value="ABC TRANSPORTER"/>
    <property type="match status" value="1"/>
</dbReference>
<dbReference type="GO" id="GO:0005524">
    <property type="term" value="F:ATP binding"/>
    <property type="evidence" value="ECO:0007669"/>
    <property type="project" value="UniProtKB-KW"/>
</dbReference>
<dbReference type="GO" id="GO:0016887">
    <property type="term" value="F:ATP hydrolysis activity"/>
    <property type="evidence" value="ECO:0007669"/>
    <property type="project" value="InterPro"/>
</dbReference>
<protein>
    <submittedName>
        <fullName evidence="6">Putative ABC transporter ATP-binding protein YbhF</fullName>
    </submittedName>
</protein>
<reference evidence="6 7" key="1">
    <citation type="submission" date="2019-02" db="EMBL/GenBank/DDBJ databases">
        <title>Deep-cultivation of Planctomycetes and their phenomic and genomic characterization uncovers novel biology.</title>
        <authorList>
            <person name="Wiegand S."/>
            <person name="Jogler M."/>
            <person name="Boedeker C."/>
            <person name="Pinto D."/>
            <person name="Vollmers J."/>
            <person name="Rivas-Marin E."/>
            <person name="Kohn T."/>
            <person name="Peeters S.H."/>
            <person name="Heuer A."/>
            <person name="Rast P."/>
            <person name="Oberbeckmann S."/>
            <person name="Bunk B."/>
            <person name="Jeske O."/>
            <person name="Meyerdierks A."/>
            <person name="Storesund J.E."/>
            <person name="Kallscheuer N."/>
            <person name="Luecker S."/>
            <person name="Lage O.M."/>
            <person name="Pohl T."/>
            <person name="Merkel B.J."/>
            <person name="Hornburger P."/>
            <person name="Mueller R.-W."/>
            <person name="Bruemmer F."/>
            <person name="Labrenz M."/>
            <person name="Spormann A.M."/>
            <person name="Op den Camp H."/>
            <person name="Overmann J."/>
            <person name="Amann R."/>
            <person name="Jetten M.S.M."/>
            <person name="Mascher T."/>
            <person name="Medema M.H."/>
            <person name="Devos D.P."/>
            <person name="Kaster A.-K."/>
            <person name="Ovreas L."/>
            <person name="Rohde M."/>
            <person name="Galperin M.Y."/>
            <person name="Jogler C."/>
        </authorList>
    </citation>
    <scope>NUCLEOTIDE SEQUENCE [LARGE SCALE GENOMIC DNA]</scope>
    <source>
        <strain evidence="6 7">Pan265</strain>
    </source>
</reference>
<sequence>MGMIQTQNLTKKYGELVALDHLTLTVEEGDAFGFLGPNGAGKTTTMKILSTLLKPTWGEARIDGLSVGPVNAQEVRRIIAYVPDFFGSYADLTVTEYLEFFAASYGIMGQDRRRVIGDVLELTDLTGKSLSEVNGLSRGMQQRLSVARALLHDPKLLLLDEPASGLDPRARVEMRELLKELHRMGKTILISSHILPELSELCNKFGIIERGKLKFVGGKDELLARTETGGRLHVRVAERADDARRALAGLSGVTGVRVEAEGLLVELEAHHPETVGQIARCLVEAGLKLVELRREEASLETAFMRMTEGAVQ</sequence>
<dbReference type="EMBL" id="CP036280">
    <property type="protein sequence ID" value="QDU71387.1"/>
    <property type="molecule type" value="Genomic_DNA"/>
</dbReference>
<dbReference type="PANTHER" id="PTHR43335">
    <property type="entry name" value="ABC TRANSPORTER, ATP-BINDING PROTEIN"/>
    <property type="match status" value="1"/>
</dbReference>
<evidence type="ECO:0000313" key="6">
    <source>
        <dbReference type="EMBL" id="QDU71387.1"/>
    </source>
</evidence>
<keyword evidence="4 6" id="KW-0067">ATP-binding</keyword>
<evidence type="ECO:0000313" key="7">
    <source>
        <dbReference type="Proteomes" id="UP000320386"/>
    </source>
</evidence>
<keyword evidence="2" id="KW-0813">Transport</keyword>
<gene>
    <name evidence="6" type="primary">ybhF_2</name>
    <name evidence="6" type="ORF">Pan265_12360</name>
</gene>
<dbReference type="InterPro" id="IPR003439">
    <property type="entry name" value="ABC_transporter-like_ATP-bd"/>
</dbReference>
<dbReference type="InterPro" id="IPR003593">
    <property type="entry name" value="AAA+_ATPase"/>
</dbReference>
<evidence type="ECO:0000256" key="4">
    <source>
        <dbReference type="ARBA" id="ARBA00022840"/>
    </source>
</evidence>
<comment type="similarity">
    <text evidence="1">Belongs to the ABC transporter superfamily.</text>
</comment>
<evidence type="ECO:0000256" key="3">
    <source>
        <dbReference type="ARBA" id="ARBA00022741"/>
    </source>
</evidence>
<evidence type="ECO:0000256" key="2">
    <source>
        <dbReference type="ARBA" id="ARBA00022448"/>
    </source>
</evidence>
<evidence type="ECO:0000256" key="1">
    <source>
        <dbReference type="ARBA" id="ARBA00005417"/>
    </source>
</evidence>
<accession>A0A518BWN3</accession>
<dbReference type="Gene3D" id="3.40.50.300">
    <property type="entry name" value="P-loop containing nucleotide triphosphate hydrolases"/>
    <property type="match status" value="1"/>
</dbReference>
<dbReference type="InterPro" id="IPR027417">
    <property type="entry name" value="P-loop_NTPase"/>
</dbReference>
<dbReference type="PROSITE" id="PS50893">
    <property type="entry name" value="ABC_TRANSPORTER_2"/>
    <property type="match status" value="1"/>
</dbReference>
<dbReference type="AlphaFoldDB" id="A0A518BWN3"/>
<dbReference type="SMART" id="SM00382">
    <property type="entry name" value="AAA"/>
    <property type="match status" value="1"/>
</dbReference>
<dbReference type="Pfam" id="PF00005">
    <property type="entry name" value="ABC_tran"/>
    <property type="match status" value="1"/>
</dbReference>
<name>A0A518BWN3_9BACT</name>
<dbReference type="RefSeq" id="WP_236254767.1">
    <property type="nucleotide sequence ID" value="NZ_CP036280.1"/>
</dbReference>